<dbReference type="AlphaFoldDB" id="A0A162IH30"/>
<keyword evidence="9" id="KW-1185">Reference proteome</keyword>
<dbReference type="EMBL" id="AZGY01000013">
    <property type="protein sequence ID" value="KZZ93353.1"/>
    <property type="molecule type" value="Genomic_DNA"/>
</dbReference>
<dbReference type="PROSITE" id="PS51782">
    <property type="entry name" value="LYSM"/>
    <property type="match status" value="2"/>
</dbReference>
<evidence type="ECO:0000313" key="9">
    <source>
        <dbReference type="Proteomes" id="UP000078544"/>
    </source>
</evidence>
<dbReference type="SUPFAM" id="SSF54106">
    <property type="entry name" value="LysM domain"/>
    <property type="match status" value="2"/>
</dbReference>
<dbReference type="CDD" id="cd00118">
    <property type="entry name" value="LysM"/>
    <property type="match status" value="2"/>
</dbReference>
<protein>
    <submittedName>
        <fullName evidence="8">LysM domain-containing protein</fullName>
    </submittedName>
</protein>
<evidence type="ECO:0000256" key="3">
    <source>
        <dbReference type="ARBA" id="ARBA00023026"/>
    </source>
</evidence>
<accession>A0A162IH30</accession>
<gene>
    <name evidence="8" type="ORF">AAL_05738</name>
</gene>
<reference evidence="8 9" key="1">
    <citation type="journal article" date="2016" name="Genome Biol. Evol.">
        <title>Divergent and convergent evolution of fungal pathogenicity.</title>
        <authorList>
            <person name="Shang Y."/>
            <person name="Xiao G."/>
            <person name="Zheng P."/>
            <person name="Cen K."/>
            <person name="Zhan S."/>
            <person name="Wang C."/>
        </authorList>
    </citation>
    <scope>NUCLEOTIDE SEQUENCE [LARGE SCALE GENOMIC DNA]</scope>
    <source>
        <strain evidence="8 9">RCEF 2490</strain>
    </source>
</reference>
<comment type="caution">
    <text evidence="8">The sequence shown here is derived from an EMBL/GenBank/DDBJ whole genome shotgun (WGS) entry which is preliminary data.</text>
</comment>
<dbReference type="OrthoDB" id="5985073at2759"/>
<feature type="domain" description="LysM" evidence="7">
    <location>
        <begin position="136"/>
        <end position="182"/>
    </location>
</feature>
<dbReference type="GO" id="GO:0008061">
    <property type="term" value="F:chitin binding"/>
    <property type="evidence" value="ECO:0007669"/>
    <property type="project" value="UniProtKB-KW"/>
</dbReference>
<keyword evidence="3" id="KW-0843">Virulence</keyword>
<dbReference type="InterPro" id="IPR036779">
    <property type="entry name" value="LysM_dom_sf"/>
</dbReference>
<feature type="compositionally biased region" description="Low complexity" evidence="5">
    <location>
        <begin position="96"/>
        <end position="110"/>
    </location>
</feature>
<evidence type="ECO:0000256" key="4">
    <source>
        <dbReference type="ARBA" id="ARBA00044955"/>
    </source>
</evidence>
<dbReference type="PANTHER" id="PTHR34997">
    <property type="entry name" value="AM15"/>
    <property type="match status" value="1"/>
</dbReference>
<dbReference type="Pfam" id="PF01476">
    <property type="entry name" value="LysM"/>
    <property type="match status" value="2"/>
</dbReference>
<keyword evidence="1" id="KW-0147">Chitin-binding</keyword>
<dbReference type="InterPro" id="IPR052210">
    <property type="entry name" value="LysM1-like"/>
</dbReference>
<feature type="signal peptide" evidence="6">
    <location>
        <begin position="1"/>
        <end position="21"/>
    </location>
</feature>
<sequence>MRVTPSFQTALLLVCPQLAAASPLQERDSSPKLPHDPNTVSKCTWWEELEQDTPCADFLSRNELSLDQFRQWNPSIGSNCKVLAAGKSYCVEAAAPGDASTPTTSSGPTPVAKANNASGIKTPTPTQANMVDNCNKFHRVQSGEACHSIATAYGLALEDFLRWNPSAGQTCSSLWADTYACVSVVGHVAEQQTTPTRPSNGVTTPRPIQPNMVTSCNKFHLVHGGETCLSIASAHGITLDQFLRWNPAAGKDCSSLWADTHACVSVLPDDVGQPANARHAT</sequence>
<dbReference type="SMART" id="SM00257">
    <property type="entry name" value="LysM"/>
    <property type="match status" value="2"/>
</dbReference>
<comment type="similarity">
    <text evidence="4">Belongs to the secreted LysM effector family.</text>
</comment>
<evidence type="ECO:0000256" key="2">
    <source>
        <dbReference type="ARBA" id="ARBA00022729"/>
    </source>
</evidence>
<feature type="chain" id="PRO_5007835408" evidence="6">
    <location>
        <begin position="22"/>
        <end position="281"/>
    </location>
</feature>
<dbReference type="PANTHER" id="PTHR34997:SF2">
    <property type="entry name" value="LYSM DOMAIN-CONTAINING PROTEIN-RELATED"/>
    <property type="match status" value="1"/>
</dbReference>
<feature type="region of interest" description="Disordered" evidence="5">
    <location>
        <begin position="96"/>
        <end position="126"/>
    </location>
</feature>
<proteinExistence type="inferred from homology"/>
<feature type="compositionally biased region" description="Polar residues" evidence="5">
    <location>
        <begin position="115"/>
        <end position="126"/>
    </location>
</feature>
<evidence type="ECO:0000256" key="5">
    <source>
        <dbReference type="SAM" id="MobiDB-lite"/>
    </source>
</evidence>
<keyword evidence="2 6" id="KW-0732">Signal</keyword>
<name>A0A162IH30_9HYPO</name>
<organism evidence="8 9">
    <name type="scientific">Moelleriella libera RCEF 2490</name>
    <dbReference type="NCBI Taxonomy" id="1081109"/>
    <lineage>
        <taxon>Eukaryota</taxon>
        <taxon>Fungi</taxon>
        <taxon>Dikarya</taxon>
        <taxon>Ascomycota</taxon>
        <taxon>Pezizomycotina</taxon>
        <taxon>Sordariomycetes</taxon>
        <taxon>Hypocreomycetidae</taxon>
        <taxon>Hypocreales</taxon>
        <taxon>Clavicipitaceae</taxon>
        <taxon>Moelleriella</taxon>
    </lineage>
</organism>
<dbReference type="STRING" id="1081109.A0A162IH30"/>
<dbReference type="Gene3D" id="3.10.350.10">
    <property type="entry name" value="LysM domain"/>
    <property type="match status" value="3"/>
</dbReference>
<evidence type="ECO:0000259" key="7">
    <source>
        <dbReference type="PROSITE" id="PS51782"/>
    </source>
</evidence>
<evidence type="ECO:0000313" key="8">
    <source>
        <dbReference type="EMBL" id="KZZ93353.1"/>
    </source>
</evidence>
<evidence type="ECO:0000256" key="1">
    <source>
        <dbReference type="ARBA" id="ARBA00022669"/>
    </source>
</evidence>
<evidence type="ECO:0000256" key="6">
    <source>
        <dbReference type="SAM" id="SignalP"/>
    </source>
</evidence>
<feature type="domain" description="LysM" evidence="7">
    <location>
        <begin position="218"/>
        <end position="264"/>
    </location>
</feature>
<dbReference type="Proteomes" id="UP000078544">
    <property type="component" value="Unassembled WGS sequence"/>
</dbReference>
<dbReference type="InterPro" id="IPR018392">
    <property type="entry name" value="LysM"/>
</dbReference>